<dbReference type="InterPro" id="IPR011050">
    <property type="entry name" value="Pectin_lyase_fold/virulence"/>
</dbReference>
<evidence type="ECO:0000313" key="2">
    <source>
        <dbReference type="Proteomes" id="UP001163821"/>
    </source>
</evidence>
<dbReference type="AlphaFoldDB" id="A0AA41Y5P3"/>
<organism evidence="1 2">
    <name type="scientific">Gaoshiqia sediminis</name>
    <dbReference type="NCBI Taxonomy" id="2986998"/>
    <lineage>
        <taxon>Bacteria</taxon>
        <taxon>Pseudomonadati</taxon>
        <taxon>Bacteroidota</taxon>
        <taxon>Bacteroidia</taxon>
        <taxon>Marinilabiliales</taxon>
        <taxon>Prolixibacteraceae</taxon>
        <taxon>Gaoshiqia</taxon>
    </lineage>
</organism>
<accession>A0AA41Y5P3</accession>
<dbReference type="Gene3D" id="2.160.20.10">
    <property type="entry name" value="Single-stranded right-handed beta-helix, Pectin lyase-like"/>
    <property type="match status" value="1"/>
</dbReference>
<dbReference type="EMBL" id="JAPAAF010000006">
    <property type="protein sequence ID" value="MCW0482394.1"/>
    <property type="molecule type" value="Genomic_DNA"/>
</dbReference>
<evidence type="ECO:0008006" key="3">
    <source>
        <dbReference type="Google" id="ProtNLM"/>
    </source>
</evidence>
<reference evidence="1" key="1">
    <citation type="submission" date="2022-10" db="EMBL/GenBank/DDBJ databases">
        <title>Gaoshiqiia sediminis gen. nov., sp. nov., isolated from coastal sediment.</title>
        <authorList>
            <person name="Yu W.X."/>
            <person name="Mu D.S."/>
            <person name="Du J.Z."/>
            <person name="Liang Y.Q."/>
        </authorList>
    </citation>
    <scope>NUCLEOTIDE SEQUENCE</scope>
    <source>
        <strain evidence="1">A06</strain>
    </source>
</reference>
<dbReference type="SUPFAM" id="SSF51126">
    <property type="entry name" value="Pectin lyase-like"/>
    <property type="match status" value="1"/>
</dbReference>
<proteinExistence type="predicted"/>
<dbReference type="InterPro" id="IPR012334">
    <property type="entry name" value="Pectin_lyas_fold"/>
</dbReference>
<sequence>MQRKNSVNLMNIFKNYKLMMTTCLVVFSGISVTAKSKIVAIDSIEALVQVAAEDGQQVRMKSGVYALSDYLNEERIAKLLAELPPQTETQRRPPRWFLRFSGNNNTFDFTGVTIEIDTELYSQLPYGYMRCIFIDGDGNTLKGLTIKNTGPEDKGSNGNILSVFGNNTLLEDVKLYVRGSTYGYGDLFGKGGPVLTHLQKQSGIMVAGQNNTLRRCKVFSRAFGHCFYIQTQGHDTRDILLEDCYAEGAMRSTNSILAETGGLAEELNYRSVYLNRDGRYMISPGYTKSLSEDGFRTYGGVGKVTLRNCTAKNTRAGFEIGGTNDSENRTLLQGCQAIGTERAFLLGSNVLVRDCRGDIQYGPLLYLRENTVGSDVELELIPGMPNSLVHTIASIAGKNHRIRLYNNASQVSTPALPIMLGFGMPAHGEMSSPIVPMETEGVELINQLVNQTVIVSDEAKNVKVVSSAPVLQDSESKKMSGRGKW</sequence>
<keyword evidence="2" id="KW-1185">Reference proteome</keyword>
<name>A0AA41Y5P3_9BACT</name>
<evidence type="ECO:0000313" key="1">
    <source>
        <dbReference type="EMBL" id="MCW0482394.1"/>
    </source>
</evidence>
<dbReference type="Proteomes" id="UP001163821">
    <property type="component" value="Unassembled WGS sequence"/>
</dbReference>
<dbReference type="RefSeq" id="WP_282590997.1">
    <property type="nucleotide sequence ID" value="NZ_JAPAAF010000006.1"/>
</dbReference>
<protein>
    <recommendedName>
        <fullName evidence="3">Right-handed parallel beta-helix repeat-containing protein</fullName>
    </recommendedName>
</protein>
<comment type="caution">
    <text evidence="1">The sequence shown here is derived from an EMBL/GenBank/DDBJ whole genome shotgun (WGS) entry which is preliminary data.</text>
</comment>
<gene>
    <name evidence="1" type="ORF">N2K84_06610</name>
</gene>